<evidence type="ECO:0000259" key="3">
    <source>
        <dbReference type="Pfam" id="PF21187"/>
    </source>
</evidence>
<dbReference type="Proteomes" id="UP000011081">
    <property type="component" value="Unassembled WGS sequence"/>
</dbReference>
<keyword evidence="2" id="KW-0472">Membrane</keyword>
<keyword evidence="5" id="KW-1185">Reference proteome</keyword>
<protein>
    <recommendedName>
        <fullName evidence="3">Adenylate cyclase C-terminal yeast domain-containing protein</fullName>
    </recommendedName>
</protein>
<evidence type="ECO:0000313" key="5">
    <source>
        <dbReference type="Proteomes" id="UP000011081"/>
    </source>
</evidence>
<dbReference type="InterPro" id="IPR048580">
    <property type="entry name" value="CYAA_C"/>
</dbReference>
<feature type="transmembrane region" description="Helical" evidence="2">
    <location>
        <begin position="6"/>
        <end position="25"/>
    </location>
</feature>
<evidence type="ECO:0000313" key="4">
    <source>
        <dbReference type="EMBL" id="ELA48100.1"/>
    </source>
</evidence>
<proteinExistence type="predicted"/>
<feature type="coiled-coil region" evidence="1">
    <location>
        <begin position="112"/>
        <end position="139"/>
    </location>
</feature>
<dbReference type="EMBL" id="GL877407">
    <property type="protein sequence ID" value="ELA48100.1"/>
    <property type="molecule type" value="Genomic_DNA"/>
</dbReference>
<dbReference type="HOGENOM" id="CLU_1826770_0_0_1"/>
<keyword evidence="2" id="KW-0812">Transmembrane</keyword>
<reference evidence="5" key="1">
    <citation type="submission" date="2011-03" db="EMBL/GenBank/DDBJ databases">
        <title>The genome sequence of Vavraia culicis strain floridensis.</title>
        <authorList>
            <consortium name="The Broad Institute Genome Sequencing Platform"/>
            <person name="Cuomo C."/>
            <person name="Becnel J."/>
            <person name="Sanscrainte N."/>
            <person name="Young S.K."/>
            <person name="Zeng Q."/>
            <person name="Gargeya S."/>
            <person name="Fitzgerald M."/>
            <person name="Haas B."/>
            <person name="Abouelleil A."/>
            <person name="Alvarado L."/>
            <person name="Arachchi H.M."/>
            <person name="Berlin A."/>
            <person name="Chapman S.B."/>
            <person name="Gearin G."/>
            <person name="Goldberg J."/>
            <person name="Griggs A."/>
            <person name="Gujja S."/>
            <person name="Hansen M."/>
            <person name="Heiman D."/>
            <person name="Howarth C."/>
            <person name="Larimer J."/>
            <person name="Lui A."/>
            <person name="MacDonald P.J.P."/>
            <person name="McCowen C."/>
            <person name="Montmayeur A."/>
            <person name="Murphy C."/>
            <person name="Neiman D."/>
            <person name="Pearson M."/>
            <person name="Priest M."/>
            <person name="Roberts A."/>
            <person name="Saif S."/>
            <person name="Shea T."/>
            <person name="Sisk P."/>
            <person name="Stolte C."/>
            <person name="Sykes S."/>
            <person name="Wortman J."/>
            <person name="Nusbaum C."/>
            <person name="Birren B."/>
        </authorList>
    </citation>
    <scope>NUCLEOTIDE SEQUENCE [LARGE SCALE GENOMIC DNA]</scope>
    <source>
        <strain evidence="5">floridensis</strain>
    </source>
</reference>
<sequence>MKVTTALVLCIGFVIFIVFLCFVLFPESTQEEAPDQDSLVITIVNLTKQIGNNGVELGRKLNNQDILKEAVKIKHYMQIKDQNGELNRENIAQLFACSRKLSTVLSNVAGQHKESKNELKKLIAMNNNLNNSILQLQQQRV</sequence>
<dbReference type="AlphaFoldDB" id="L2GYD0"/>
<gene>
    <name evidence="4" type="ORF">VCUG_00338</name>
</gene>
<dbReference type="GeneID" id="19878226"/>
<dbReference type="RefSeq" id="XP_008073360.1">
    <property type="nucleotide sequence ID" value="XM_008075169.1"/>
</dbReference>
<accession>L2GYD0</accession>
<evidence type="ECO:0000256" key="1">
    <source>
        <dbReference type="SAM" id="Coils"/>
    </source>
</evidence>
<dbReference type="OMA" id="AGQHKES"/>
<feature type="domain" description="Adenylate cyclase C-terminal yeast" evidence="3">
    <location>
        <begin position="76"/>
        <end position="137"/>
    </location>
</feature>
<keyword evidence="2" id="KW-1133">Transmembrane helix</keyword>
<dbReference type="InParanoid" id="L2GYD0"/>
<dbReference type="Pfam" id="PF21187">
    <property type="entry name" value="CYAA_C"/>
    <property type="match status" value="1"/>
</dbReference>
<keyword evidence="1" id="KW-0175">Coiled coil</keyword>
<dbReference type="VEuPathDB" id="MicrosporidiaDB:VCUG_00338"/>
<dbReference type="OrthoDB" id="194775at2759"/>
<evidence type="ECO:0000256" key="2">
    <source>
        <dbReference type="SAM" id="Phobius"/>
    </source>
</evidence>
<organism evidence="4 5">
    <name type="scientific">Vavraia culicis (isolate floridensis)</name>
    <name type="common">Microsporidian parasite</name>
    <dbReference type="NCBI Taxonomy" id="948595"/>
    <lineage>
        <taxon>Eukaryota</taxon>
        <taxon>Fungi</taxon>
        <taxon>Fungi incertae sedis</taxon>
        <taxon>Microsporidia</taxon>
        <taxon>Pleistophoridae</taxon>
        <taxon>Vavraia</taxon>
    </lineage>
</organism>
<name>L2GYD0_VAVCU</name>